<evidence type="ECO:0000259" key="11">
    <source>
        <dbReference type="PROSITE" id="PS50862"/>
    </source>
</evidence>
<dbReference type="CDD" id="cd00770">
    <property type="entry name" value="SerRS_core"/>
    <property type="match status" value="1"/>
</dbReference>
<dbReference type="Pfam" id="PF00587">
    <property type="entry name" value="tRNA-synt_2b"/>
    <property type="match status" value="1"/>
</dbReference>
<feature type="domain" description="Aminoacyl-transfer RNA synthetases class-II family profile" evidence="11">
    <location>
        <begin position="180"/>
        <end position="453"/>
    </location>
</feature>
<reference evidence="12" key="1">
    <citation type="submission" date="2021-06" db="EMBL/GenBank/DDBJ databases">
        <authorList>
            <person name="Kallberg Y."/>
            <person name="Tangrot J."/>
            <person name="Rosling A."/>
        </authorList>
    </citation>
    <scope>NUCLEOTIDE SEQUENCE</scope>
    <source>
        <strain evidence="12">UK204</strain>
    </source>
</reference>
<keyword evidence="5" id="KW-0648">Protein biosynthesis</keyword>
<evidence type="ECO:0000256" key="7">
    <source>
        <dbReference type="ARBA" id="ARBA00031113"/>
    </source>
</evidence>
<organism evidence="12 13">
    <name type="scientific">Funneliformis caledonium</name>
    <dbReference type="NCBI Taxonomy" id="1117310"/>
    <lineage>
        <taxon>Eukaryota</taxon>
        <taxon>Fungi</taxon>
        <taxon>Fungi incertae sedis</taxon>
        <taxon>Mucoromycota</taxon>
        <taxon>Glomeromycotina</taxon>
        <taxon>Glomeromycetes</taxon>
        <taxon>Glomerales</taxon>
        <taxon>Glomeraceae</taxon>
        <taxon>Funneliformis</taxon>
    </lineage>
</organism>
<feature type="binding site" evidence="8">
    <location>
        <position position="331"/>
    </location>
    <ligand>
        <name>L-serine</name>
        <dbReference type="ChEBI" id="CHEBI:33384"/>
    </ligand>
</feature>
<feature type="binding site" evidence="8">
    <location>
        <position position="308"/>
    </location>
    <ligand>
        <name>L-serine</name>
        <dbReference type="ChEBI" id="CHEBI:33384"/>
    </ligand>
</feature>
<dbReference type="EC" id="6.1.1.11" evidence="1"/>
<feature type="binding site" evidence="9">
    <location>
        <begin position="308"/>
        <end position="310"/>
    </location>
    <ligand>
        <name>ATP</name>
        <dbReference type="ChEBI" id="CHEBI:30616"/>
    </ligand>
</feature>
<dbReference type="AlphaFoldDB" id="A0A9N9BQW5"/>
<dbReference type="InterPro" id="IPR010978">
    <property type="entry name" value="tRNA-bd_arm"/>
</dbReference>
<dbReference type="EMBL" id="CAJVPQ010001896">
    <property type="protein sequence ID" value="CAG8574579.1"/>
    <property type="molecule type" value="Genomic_DNA"/>
</dbReference>
<protein>
    <recommendedName>
        <fullName evidence="1">serine--tRNA ligase</fullName>
        <ecNumber evidence="1">6.1.1.11</ecNumber>
    </recommendedName>
    <alternativeName>
        <fullName evidence="7">Seryl-tRNA synthetase</fullName>
    </alternativeName>
</protein>
<proteinExistence type="predicted"/>
<dbReference type="Pfam" id="PF02403">
    <property type="entry name" value="Seryl_tRNA_N"/>
    <property type="match status" value="1"/>
</dbReference>
<evidence type="ECO:0000256" key="8">
    <source>
        <dbReference type="PIRSR" id="PIRSR001529-1"/>
    </source>
</evidence>
<evidence type="ECO:0000313" key="13">
    <source>
        <dbReference type="Proteomes" id="UP000789570"/>
    </source>
</evidence>
<sequence>MYKNFIPFRNASRSNLYLSFKDKPYSTKSQHTSSYLSPHLNYKHFISNAKEISQNIINRNIKDANIFTVCSLYEKFRNTTTELNALRSEHNELSRSANKTSFLSTEESRANFIEAAKKLKQRIQKEESKLIEIEKELLKEALKIPNDTHPNTPIGKEEDAKLIKRIGESTPPEGVTSLKDHLTLCKQLNLINLDQASNVTGSSWYYLMNEGALLELALIQYGIEKAIQKGFKPIITPDVIRNEFSDACGFQPRDDENLSQNYFISNESSQNLILSATAEIPLAGLYSNKILSHKELPIKLVGFGRAFRAEAGARGLETKGLYRVHQFSKVELFSFTGHDQSDRMFEEIIELQEEIYKDLGLCFRVMDMPTSELGASAYRKYDMEVWMPGRGKWGEISSASNCTDYQSRRLNIRYKSNVTEFVHTINGTAIAVPRLIIALLENFQKDDGSVAIPKVLRKWMGNMEVIK</sequence>
<evidence type="ECO:0000256" key="4">
    <source>
        <dbReference type="ARBA" id="ARBA00022840"/>
    </source>
</evidence>
<feature type="binding site" evidence="9">
    <location>
        <begin position="395"/>
        <end position="398"/>
    </location>
    <ligand>
        <name>ATP</name>
        <dbReference type="ChEBI" id="CHEBI:30616"/>
    </ligand>
</feature>
<dbReference type="PRINTS" id="PR00981">
    <property type="entry name" value="TRNASYNTHSER"/>
</dbReference>
<feature type="binding site" evidence="8">
    <location>
        <position position="426"/>
    </location>
    <ligand>
        <name>L-serine</name>
        <dbReference type="ChEBI" id="CHEBI:33384"/>
    </ligand>
</feature>
<dbReference type="InterPro" id="IPR042103">
    <property type="entry name" value="SerRS_1_N_sf"/>
</dbReference>
<dbReference type="InterPro" id="IPR002317">
    <property type="entry name" value="Ser-tRNA-ligase_type_1"/>
</dbReference>
<evidence type="ECO:0000256" key="2">
    <source>
        <dbReference type="ARBA" id="ARBA00022598"/>
    </source>
</evidence>
<dbReference type="PANTHER" id="PTHR11778">
    <property type="entry name" value="SERYL-TRNA SYNTHETASE"/>
    <property type="match status" value="1"/>
</dbReference>
<feature type="binding site" evidence="9">
    <location>
        <begin position="324"/>
        <end position="327"/>
    </location>
    <ligand>
        <name>ATP</name>
        <dbReference type="ChEBI" id="CHEBI:30616"/>
    </ligand>
</feature>
<keyword evidence="4 9" id="KW-0067">ATP-binding</keyword>
<dbReference type="SUPFAM" id="SSF46589">
    <property type="entry name" value="tRNA-binding arm"/>
    <property type="match status" value="1"/>
</dbReference>
<dbReference type="InterPro" id="IPR002314">
    <property type="entry name" value="aa-tRNA-synt_IIb"/>
</dbReference>
<dbReference type="PIRSF" id="PIRSF001529">
    <property type="entry name" value="Ser-tRNA-synth_IIa"/>
    <property type="match status" value="1"/>
</dbReference>
<dbReference type="SUPFAM" id="SSF55681">
    <property type="entry name" value="Class II aaRS and biotin synthetases"/>
    <property type="match status" value="1"/>
</dbReference>
<dbReference type="InterPro" id="IPR006195">
    <property type="entry name" value="aa-tRNA-synth_II"/>
</dbReference>
<dbReference type="NCBIfam" id="TIGR00414">
    <property type="entry name" value="serS"/>
    <property type="match status" value="1"/>
</dbReference>
<dbReference type="InterPro" id="IPR045864">
    <property type="entry name" value="aa-tRNA-synth_II/BPL/LPL"/>
</dbReference>
<evidence type="ECO:0000256" key="9">
    <source>
        <dbReference type="PIRSR" id="PIRSR001529-2"/>
    </source>
</evidence>
<dbReference type="InterPro" id="IPR033729">
    <property type="entry name" value="SerRS_core"/>
</dbReference>
<dbReference type="Gene3D" id="1.10.287.40">
    <property type="entry name" value="Serine-tRNA synthetase, tRNA binding domain"/>
    <property type="match status" value="1"/>
</dbReference>
<dbReference type="InterPro" id="IPR015866">
    <property type="entry name" value="Ser-tRNA-synth_1_N"/>
</dbReference>
<evidence type="ECO:0000313" key="12">
    <source>
        <dbReference type="EMBL" id="CAG8574579.1"/>
    </source>
</evidence>
<dbReference type="OrthoDB" id="10264585at2759"/>
<feature type="site" description="Important for serine binding" evidence="8">
    <location>
        <position position="428"/>
    </location>
</feature>
<dbReference type="Gene3D" id="3.30.930.10">
    <property type="entry name" value="Bira Bifunctional Protein, Domain 2"/>
    <property type="match status" value="1"/>
</dbReference>
<evidence type="ECO:0000256" key="5">
    <source>
        <dbReference type="ARBA" id="ARBA00022917"/>
    </source>
</evidence>
<evidence type="ECO:0000256" key="3">
    <source>
        <dbReference type="ARBA" id="ARBA00022741"/>
    </source>
</evidence>
<evidence type="ECO:0000256" key="1">
    <source>
        <dbReference type="ARBA" id="ARBA00012840"/>
    </source>
</evidence>
<dbReference type="GO" id="GO:0005524">
    <property type="term" value="F:ATP binding"/>
    <property type="evidence" value="ECO:0007669"/>
    <property type="project" value="UniProtKB-KW"/>
</dbReference>
<accession>A0A9N9BQW5</accession>
<dbReference type="GO" id="GO:0006434">
    <property type="term" value="P:seryl-tRNA aminoacylation"/>
    <property type="evidence" value="ECO:0007669"/>
    <property type="project" value="InterPro"/>
</dbReference>
<feature type="binding site" evidence="8">
    <location>
        <position position="277"/>
    </location>
    <ligand>
        <name>L-serine</name>
        <dbReference type="ChEBI" id="CHEBI:33384"/>
    </ligand>
</feature>
<keyword evidence="10" id="KW-0175">Coiled coil</keyword>
<evidence type="ECO:0000256" key="6">
    <source>
        <dbReference type="ARBA" id="ARBA00023146"/>
    </source>
</evidence>
<name>A0A9N9BQW5_9GLOM</name>
<comment type="caution">
    <text evidence="12">The sequence shown here is derived from an EMBL/GenBank/DDBJ whole genome shotgun (WGS) entry which is preliminary data.</text>
</comment>
<dbReference type="Proteomes" id="UP000789570">
    <property type="component" value="Unassembled WGS sequence"/>
</dbReference>
<keyword evidence="3" id="KW-0547">Nucleotide-binding</keyword>
<evidence type="ECO:0000256" key="10">
    <source>
        <dbReference type="SAM" id="Coils"/>
    </source>
</evidence>
<keyword evidence="13" id="KW-1185">Reference proteome</keyword>
<feature type="coiled-coil region" evidence="10">
    <location>
        <begin position="109"/>
        <end position="136"/>
    </location>
</feature>
<keyword evidence="2" id="KW-0436">Ligase</keyword>
<keyword evidence="6" id="KW-0030">Aminoacyl-tRNA synthetase</keyword>
<gene>
    <name evidence="12" type="ORF">FCALED_LOCUS7266</name>
</gene>
<dbReference type="PROSITE" id="PS50862">
    <property type="entry name" value="AA_TRNA_LIGASE_II"/>
    <property type="match status" value="1"/>
</dbReference>
<dbReference type="GO" id="GO:0004828">
    <property type="term" value="F:serine-tRNA ligase activity"/>
    <property type="evidence" value="ECO:0007669"/>
    <property type="project" value="UniProtKB-EC"/>
</dbReference>